<dbReference type="OMA" id="TDEFHAR"/>
<sequence>MKPVVQQSKASDQTQLEILKAVAQAWHGHTHKSSTDAKRVESCRRDFSGRPSRFKTESLRDVLQKSRRGDAGGCWDFGQSLWDSYEIVKVSKRLEDGMVLEHSFAKPYSRNPSVTRSREAVNSLRFLFNHMSSRRFAEPLMP</sequence>
<accession>A0A7N0RAF7</accession>
<evidence type="ECO:0000313" key="2">
    <source>
        <dbReference type="Proteomes" id="UP000594263"/>
    </source>
</evidence>
<dbReference type="PANTHER" id="PTHR34665">
    <property type="entry name" value="DUF3741 DOMAIN-CONTAINING PROTEIN"/>
    <property type="match status" value="1"/>
</dbReference>
<dbReference type="Proteomes" id="UP000594263">
    <property type="component" value="Unplaced"/>
</dbReference>
<organism evidence="1 2">
    <name type="scientific">Kalanchoe fedtschenkoi</name>
    <name type="common">Lavender scallops</name>
    <name type="synonym">South American air plant</name>
    <dbReference type="NCBI Taxonomy" id="63787"/>
    <lineage>
        <taxon>Eukaryota</taxon>
        <taxon>Viridiplantae</taxon>
        <taxon>Streptophyta</taxon>
        <taxon>Embryophyta</taxon>
        <taxon>Tracheophyta</taxon>
        <taxon>Spermatophyta</taxon>
        <taxon>Magnoliopsida</taxon>
        <taxon>eudicotyledons</taxon>
        <taxon>Gunneridae</taxon>
        <taxon>Pentapetalae</taxon>
        <taxon>Saxifragales</taxon>
        <taxon>Crassulaceae</taxon>
        <taxon>Kalanchoe</taxon>
    </lineage>
</organism>
<reference evidence="1" key="1">
    <citation type="submission" date="2021-01" db="UniProtKB">
        <authorList>
            <consortium name="EnsemblPlants"/>
        </authorList>
    </citation>
    <scope>IDENTIFICATION</scope>
</reference>
<dbReference type="Gramene" id="Kaladp0006s0032.1.v1.1">
    <property type="protein sequence ID" value="Kaladp0006s0032.1.v1.1.CDS.1"/>
    <property type="gene ID" value="Kaladp0006s0032.v1.1"/>
</dbReference>
<dbReference type="EnsemblPlants" id="Kaladp0006s0032.1.v1.1">
    <property type="protein sequence ID" value="Kaladp0006s0032.1.v1.1.CDS.1"/>
    <property type="gene ID" value="Kaladp0006s0032.v1.1"/>
</dbReference>
<dbReference type="AlphaFoldDB" id="A0A7N0RAF7"/>
<keyword evidence="2" id="KW-1185">Reference proteome</keyword>
<name>A0A7N0RAF7_KALFE</name>
<evidence type="ECO:0000313" key="1">
    <source>
        <dbReference type="EnsemblPlants" id="Kaladp0006s0032.1.v1.1.CDS.1"/>
    </source>
</evidence>
<proteinExistence type="predicted"/>
<protein>
    <submittedName>
        <fullName evidence="1">Uncharacterized protein</fullName>
    </submittedName>
</protein>
<dbReference type="PANTHER" id="PTHR34665:SF1">
    <property type="entry name" value="OS02G0595200 PROTEIN"/>
    <property type="match status" value="1"/>
</dbReference>